<name>A0A9X9LJB9_GULGU</name>
<sequence length="15" mass="1603">MWLSISPGRSGVSLI</sequence>
<organism evidence="1 2">
    <name type="scientific">Gulo gulo</name>
    <name type="common">Wolverine</name>
    <name type="synonym">Gluton</name>
    <dbReference type="NCBI Taxonomy" id="48420"/>
    <lineage>
        <taxon>Eukaryota</taxon>
        <taxon>Metazoa</taxon>
        <taxon>Chordata</taxon>
        <taxon>Craniata</taxon>
        <taxon>Vertebrata</taxon>
        <taxon>Euteleostomi</taxon>
        <taxon>Mammalia</taxon>
        <taxon>Eutheria</taxon>
        <taxon>Laurasiatheria</taxon>
        <taxon>Carnivora</taxon>
        <taxon>Caniformia</taxon>
        <taxon>Musteloidea</taxon>
        <taxon>Mustelidae</taxon>
        <taxon>Guloninae</taxon>
        <taxon>Gulo</taxon>
    </lineage>
</organism>
<evidence type="ECO:0000313" key="1">
    <source>
        <dbReference type="EMBL" id="VCW69566.1"/>
    </source>
</evidence>
<gene>
    <name evidence="1" type="ORF">BN2614_LOCUS4</name>
</gene>
<accession>A0A9X9LJB9</accession>
<evidence type="ECO:0000313" key="2">
    <source>
        <dbReference type="Proteomes" id="UP000269945"/>
    </source>
</evidence>
<dbReference type="Proteomes" id="UP000269945">
    <property type="component" value="Unassembled WGS sequence"/>
</dbReference>
<dbReference type="EMBL" id="CYRY02005122">
    <property type="protein sequence ID" value="VCW69566.1"/>
    <property type="molecule type" value="Genomic_DNA"/>
</dbReference>
<proteinExistence type="predicted"/>
<comment type="caution">
    <text evidence="1">The sequence shown here is derived from an EMBL/GenBank/DDBJ whole genome shotgun (WGS) entry which is preliminary data.</text>
</comment>
<reference evidence="1 2" key="1">
    <citation type="submission" date="2018-10" db="EMBL/GenBank/DDBJ databases">
        <authorList>
            <person name="Ekblom R."/>
            <person name="Jareborg N."/>
        </authorList>
    </citation>
    <scope>NUCLEOTIDE SEQUENCE [LARGE SCALE GENOMIC DNA]</scope>
    <source>
        <tissue evidence="1">Muscle</tissue>
    </source>
</reference>
<protein>
    <submittedName>
        <fullName evidence="1">Uncharacterized protein</fullName>
    </submittedName>
</protein>
<keyword evidence="2" id="KW-1185">Reference proteome</keyword>